<dbReference type="InterPro" id="IPR042086">
    <property type="entry name" value="MeTrfase_capping"/>
</dbReference>
<dbReference type="Gramene" id="AUR62043889-RA">
    <property type="protein sequence ID" value="AUR62043889-RA:cds"/>
    <property type="gene ID" value="AUR62043889"/>
</dbReference>
<reference evidence="5" key="2">
    <citation type="submission" date="2021-03" db="UniProtKB">
        <authorList>
            <consortium name="EnsemblPlants"/>
        </authorList>
    </citation>
    <scope>IDENTIFICATION</scope>
</reference>
<dbReference type="Pfam" id="PF03492">
    <property type="entry name" value="Methyltransf_7"/>
    <property type="match status" value="1"/>
</dbReference>
<accession>A0A803M3Q2</accession>
<organism evidence="5 6">
    <name type="scientific">Chenopodium quinoa</name>
    <name type="common">Quinoa</name>
    <dbReference type="NCBI Taxonomy" id="63459"/>
    <lineage>
        <taxon>Eukaryota</taxon>
        <taxon>Viridiplantae</taxon>
        <taxon>Streptophyta</taxon>
        <taxon>Embryophyta</taxon>
        <taxon>Tracheophyta</taxon>
        <taxon>Spermatophyta</taxon>
        <taxon>Magnoliopsida</taxon>
        <taxon>eudicotyledons</taxon>
        <taxon>Gunneridae</taxon>
        <taxon>Pentapetalae</taxon>
        <taxon>Caryophyllales</taxon>
        <taxon>Chenopodiaceae</taxon>
        <taxon>Chenopodioideae</taxon>
        <taxon>Atripliceae</taxon>
        <taxon>Chenopodium</taxon>
    </lineage>
</organism>
<dbReference type="InterPro" id="IPR005299">
    <property type="entry name" value="MeTrfase_7"/>
</dbReference>
<keyword evidence="2" id="KW-0808">Transferase</keyword>
<keyword evidence="6" id="KW-1185">Reference proteome</keyword>
<reference evidence="5" key="1">
    <citation type="journal article" date="2017" name="Nature">
        <title>The genome of Chenopodium quinoa.</title>
        <authorList>
            <person name="Jarvis D.E."/>
            <person name="Ho Y.S."/>
            <person name="Lightfoot D.J."/>
            <person name="Schmoeckel S.M."/>
            <person name="Li B."/>
            <person name="Borm T.J.A."/>
            <person name="Ohyanagi H."/>
            <person name="Mineta K."/>
            <person name="Michell C.T."/>
            <person name="Saber N."/>
            <person name="Kharbatia N.M."/>
            <person name="Rupper R.R."/>
            <person name="Sharp A.R."/>
            <person name="Dally N."/>
            <person name="Boughton B.A."/>
            <person name="Woo Y.H."/>
            <person name="Gao G."/>
            <person name="Schijlen E.G.W.M."/>
            <person name="Guo X."/>
            <person name="Momin A.A."/>
            <person name="Negrao S."/>
            <person name="Al-Babili S."/>
            <person name="Gehring C."/>
            <person name="Roessner U."/>
            <person name="Jung C."/>
            <person name="Murphy K."/>
            <person name="Arold S.T."/>
            <person name="Gojobori T."/>
            <person name="van der Linden C.G."/>
            <person name="van Loo E.N."/>
            <person name="Jellen E.N."/>
            <person name="Maughan P.J."/>
            <person name="Tester M."/>
        </authorList>
    </citation>
    <scope>NUCLEOTIDE SEQUENCE [LARGE SCALE GENOMIC DNA]</scope>
    <source>
        <strain evidence="5">cv. PI 614886</strain>
    </source>
</reference>
<evidence type="ECO:0000313" key="5">
    <source>
        <dbReference type="EnsemblPlants" id="AUR62022851-RA:cds"/>
    </source>
</evidence>
<dbReference type="InterPro" id="IPR029063">
    <property type="entry name" value="SAM-dependent_MTases_sf"/>
</dbReference>
<accession>A0A803NCR5</accession>
<name>A0A803M3Q2_CHEQI</name>
<evidence type="ECO:0000256" key="4">
    <source>
        <dbReference type="ARBA" id="ARBA00022842"/>
    </source>
</evidence>
<keyword evidence="1" id="KW-0489">Methyltransferase</keyword>
<dbReference type="Gene3D" id="1.10.1200.270">
    <property type="entry name" value="Methyltransferase, alpha-helical capping domain"/>
    <property type="match status" value="1"/>
</dbReference>
<keyword evidence="3" id="KW-0479">Metal-binding</keyword>
<evidence type="ECO:0000313" key="6">
    <source>
        <dbReference type="Proteomes" id="UP000596660"/>
    </source>
</evidence>
<keyword evidence="4" id="KW-0460">Magnesium</keyword>
<dbReference type="EnsemblPlants" id="AUR62043889-RA">
    <property type="protein sequence ID" value="AUR62043889-RA:cds"/>
    <property type="gene ID" value="AUR62043889"/>
</dbReference>
<proteinExistence type="predicted"/>
<dbReference type="GO" id="GO:0032259">
    <property type="term" value="P:methylation"/>
    <property type="evidence" value="ECO:0007669"/>
    <property type="project" value="UniProtKB-KW"/>
</dbReference>
<sequence length="232" mass="26025">MGAPGSFFNRIFPRDGLHLVHSNYAVHWISQVPSSIYDEVGSSMNKGNITVSEASPPSVVKAFRAQFQQDLRLFLKCRSNEVVTNGHMILAVLGTSSMEPRLHWSTKVLSQAITNLVSKGLITKEKAHSFAMPLHFPSKEEVQKIVIEEGSFTIEKIETIVEDAASEVKDVEVRAEAISKAIRAGNEVLVSHHFGDQVWFDLYPELKQAILLHLKNEPVEMFNIIFMLKKIV</sequence>
<dbReference type="Gramene" id="AUR62022851-RA">
    <property type="protein sequence ID" value="AUR62022851-RA:cds"/>
    <property type="gene ID" value="AUR62022851"/>
</dbReference>
<dbReference type="Proteomes" id="UP000596660">
    <property type="component" value="Unplaced"/>
</dbReference>
<dbReference type="EnsemblPlants" id="AUR62022851-RA">
    <property type="protein sequence ID" value="AUR62022851-RA:cds"/>
    <property type="gene ID" value="AUR62022851"/>
</dbReference>
<dbReference type="SUPFAM" id="SSF53335">
    <property type="entry name" value="S-adenosyl-L-methionine-dependent methyltransferases"/>
    <property type="match status" value="1"/>
</dbReference>
<dbReference type="GO" id="GO:0046872">
    <property type="term" value="F:metal ion binding"/>
    <property type="evidence" value="ECO:0007669"/>
    <property type="project" value="UniProtKB-KW"/>
</dbReference>
<evidence type="ECO:0000256" key="2">
    <source>
        <dbReference type="ARBA" id="ARBA00022679"/>
    </source>
</evidence>
<dbReference type="GO" id="GO:0008168">
    <property type="term" value="F:methyltransferase activity"/>
    <property type="evidence" value="ECO:0007669"/>
    <property type="project" value="UniProtKB-KW"/>
</dbReference>
<evidence type="ECO:0000256" key="3">
    <source>
        <dbReference type="ARBA" id="ARBA00022723"/>
    </source>
</evidence>
<dbReference type="PANTHER" id="PTHR31009">
    <property type="entry name" value="S-ADENOSYL-L-METHIONINE:CARBOXYL METHYLTRANSFERASE FAMILY PROTEIN"/>
    <property type="match status" value="1"/>
</dbReference>
<dbReference type="AlphaFoldDB" id="A0A803M3Q2"/>
<evidence type="ECO:0000256" key="1">
    <source>
        <dbReference type="ARBA" id="ARBA00022603"/>
    </source>
</evidence>
<dbReference type="Gene3D" id="3.40.50.150">
    <property type="entry name" value="Vaccinia Virus protein VP39"/>
    <property type="match status" value="1"/>
</dbReference>
<protein>
    <submittedName>
        <fullName evidence="5">Uncharacterized protein</fullName>
    </submittedName>
</protein>